<accession>E7RN58</accession>
<evidence type="ECO:0000256" key="1">
    <source>
        <dbReference type="SAM" id="Phobius"/>
    </source>
</evidence>
<keyword evidence="1" id="KW-0472">Membrane</keyword>
<dbReference type="HOGENOM" id="CLU_073308_9_0_10"/>
<gene>
    <name evidence="2" type="ORF">HMPREF0663_10558</name>
</gene>
<name>E7RN58_9BACT</name>
<evidence type="ECO:0000313" key="2">
    <source>
        <dbReference type="EMBL" id="EFZ38189.1"/>
    </source>
</evidence>
<dbReference type="eggNOG" id="COG3039">
    <property type="taxonomic scope" value="Bacteria"/>
</dbReference>
<dbReference type="AlphaFoldDB" id="E7RN58"/>
<keyword evidence="1" id="KW-1133">Transmembrane helix</keyword>
<dbReference type="EMBL" id="AEPE02000002">
    <property type="protein sequence ID" value="EFZ38189.1"/>
    <property type="molecule type" value="Genomic_DNA"/>
</dbReference>
<comment type="caution">
    <text evidence="2">The sequence shown here is derived from an EMBL/GenBank/DDBJ whole genome shotgun (WGS) entry which is preliminary data.</text>
</comment>
<keyword evidence="3" id="KW-1185">Reference proteome</keyword>
<dbReference type="Proteomes" id="UP000005580">
    <property type="component" value="Unassembled WGS sequence"/>
</dbReference>
<evidence type="ECO:0000313" key="3">
    <source>
        <dbReference type="Proteomes" id="UP000005580"/>
    </source>
</evidence>
<protein>
    <submittedName>
        <fullName evidence="2">Uncharacterized protein</fullName>
    </submittedName>
</protein>
<sequence>MYDKILFRKCSTIDITNDDLKNVAQIIHLSHRSVLNFCINILFAIATYSFFEKKLSINVDFCIEQKGGEQTLF</sequence>
<organism evidence="2 3">
    <name type="scientific">Hoylesella oralis ATCC 33269</name>
    <dbReference type="NCBI Taxonomy" id="873533"/>
    <lineage>
        <taxon>Bacteria</taxon>
        <taxon>Pseudomonadati</taxon>
        <taxon>Bacteroidota</taxon>
        <taxon>Bacteroidia</taxon>
        <taxon>Bacteroidales</taxon>
        <taxon>Prevotellaceae</taxon>
        <taxon>Hoylesella</taxon>
    </lineage>
</organism>
<proteinExistence type="predicted"/>
<feature type="transmembrane region" description="Helical" evidence="1">
    <location>
        <begin position="34"/>
        <end position="51"/>
    </location>
</feature>
<keyword evidence="1" id="KW-0812">Transmembrane</keyword>
<reference evidence="2" key="1">
    <citation type="submission" date="2011-01" db="EMBL/GenBank/DDBJ databases">
        <authorList>
            <person name="Muzny D."/>
            <person name="Qin X."/>
            <person name="Buhay C."/>
            <person name="Dugan-Rocha S."/>
            <person name="Ding Y."/>
            <person name="Chen G."/>
            <person name="Hawes A."/>
            <person name="Holder M."/>
            <person name="Jhangiani S."/>
            <person name="Johnson A."/>
            <person name="Khan Z."/>
            <person name="Li Z."/>
            <person name="Liu W."/>
            <person name="Liu X."/>
            <person name="Perez L."/>
            <person name="Shen H."/>
            <person name="Wang Q."/>
            <person name="Watt J."/>
            <person name="Xi L."/>
            <person name="Xin Y."/>
            <person name="Zhou J."/>
            <person name="Deng J."/>
            <person name="Jiang H."/>
            <person name="Liu Y."/>
            <person name="Qu J."/>
            <person name="Song X.-Z."/>
            <person name="Zhang L."/>
            <person name="Villasana D."/>
            <person name="Johnson A."/>
            <person name="Liu J."/>
            <person name="Liyanage D."/>
            <person name="Lorensuhewa L."/>
            <person name="Robinson T."/>
            <person name="Song A."/>
            <person name="Song B.-B."/>
            <person name="Dinh H."/>
            <person name="Thornton R."/>
            <person name="Coyle M."/>
            <person name="Francisco L."/>
            <person name="Jackson L."/>
            <person name="Javaid M."/>
            <person name="Korchina V."/>
            <person name="Kovar C."/>
            <person name="Mata R."/>
            <person name="Mathew T."/>
            <person name="Ngo R."/>
            <person name="Nguyen L."/>
            <person name="Nguyen N."/>
            <person name="Okwuonu G."/>
            <person name="Ongeri F."/>
            <person name="Pham C."/>
            <person name="Simmons D."/>
            <person name="Wilczek-Boney K."/>
            <person name="Hale W."/>
            <person name="Jakkamsetti A."/>
            <person name="Pham P."/>
            <person name="Ruth R."/>
            <person name="San Lucas F."/>
            <person name="Warren J."/>
            <person name="Zhang J."/>
            <person name="Zhao Z."/>
            <person name="Zhou C."/>
            <person name="Zhu D."/>
            <person name="Lee S."/>
            <person name="Bess C."/>
            <person name="Blankenburg K."/>
            <person name="Forbes L."/>
            <person name="Fu Q."/>
            <person name="Gubbala S."/>
            <person name="Hirani K."/>
            <person name="Jayaseelan J.C."/>
            <person name="Lara F."/>
            <person name="Munidasa M."/>
            <person name="Palculict T."/>
            <person name="Patil S."/>
            <person name="Pu L.-L."/>
            <person name="Saada N."/>
            <person name="Tang L."/>
            <person name="Weissenberger G."/>
            <person name="Zhu Y."/>
            <person name="Hemphill L."/>
            <person name="Shang Y."/>
            <person name="Youmans B."/>
            <person name="Ayvaz T."/>
            <person name="Ross M."/>
            <person name="Santibanez J."/>
            <person name="Aqrawi P."/>
            <person name="Gross S."/>
            <person name="Joshi V."/>
            <person name="Fowler G."/>
            <person name="Nazareth L."/>
            <person name="Reid J."/>
            <person name="Worley K."/>
            <person name="Petrosino J."/>
            <person name="Highlander S."/>
            <person name="Gibbs R."/>
        </authorList>
    </citation>
    <scope>NUCLEOTIDE SEQUENCE [LARGE SCALE GENOMIC DNA]</scope>
    <source>
        <strain evidence="2">ATCC 33269</strain>
    </source>
</reference>